<accession>A0ABZ1SL91</accession>
<organism evidence="1 2">
    <name type="scientific">Microbispora hainanensis</name>
    <dbReference type="NCBI Taxonomy" id="568844"/>
    <lineage>
        <taxon>Bacteria</taxon>
        <taxon>Bacillati</taxon>
        <taxon>Actinomycetota</taxon>
        <taxon>Actinomycetes</taxon>
        <taxon>Streptosporangiales</taxon>
        <taxon>Streptosporangiaceae</taxon>
        <taxon>Microbispora</taxon>
    </lineage>
</organism>
<protein>
    <submittedName>
        <fullName evidence="1">Uncharacterized protein</fullName>
    </submittedName>
</protein>
<gene>
    <name evidence="1" type="ORF">OG913_27115</name>
</gene>
<proteinExistence type="predicted"/>
<dbReference type="Proteomes" id="UP001432011">
    <property type="component" value="Chromosome"/>
</dbReference>
<sequence>MAAEDSMPCRHAGAPPQTIVDSVSALIRDLGAQSSLLNQYGLTTQEYTEALPAAIEGLRGSMSASVADRKAFLATLFQGMLAKGTINDLEKPNYGDDTVYRLTIAGFGDVAVIQKGCPDGKHSSVQWSAPAWARETYLWWLCDSMRYEPGEHLSKGVNRLRQRFFGDYPDTVDGVIFHNHLCGTGQRPCPKIGKAARVGNVDVPPPCVYVMPDRAEDATEWNWDGGQHRFFPGVLLSAFGISPEQALFFTGYIGFQKRAGTLHTTITSRFGPGRVVTFRN</sequence>
<evidence type="ECO:0000313" key="2">
    <source>
        <dbReference type="Proteomes" id="UP001432011"/>
    </source>
</evidence>
<dbReference type="EMBL" id="CP108085">
    <property type="protein sequence ID" value="WUP73069.1"/>
    <property type="molecule type" value="Genomic_DNA"/>
</dbReference>
<name>A0ABZ1SL91_9ACTN</name>
<reference evidence="1" key="1">
    <citation type="submission" date="2022-10" db="EMBL/GenBank/DDBJ databases">
        <title>The complete genomes of actinobacterial strains from the NBC collection.</title>
        <authorList>
            <person name="Joergensen T.S."/>
            <person name="Alvarez Arevalo M."/>
            <person name="Sterndorff E.B."/>
            <person name="Faurdal D."/>
            <person name="Vuksanovic O."/>
            <person name="Mourched A.-S."/>
            <person name="Charusanti P."/>
            <person name="Shaw S."/>
            <person name="Blin K."/>
            <person name="Weber T."/>
        </authorList>
    </citation>
    <scope>NUCLEOTIDE SEQUENCE</scope>
    <source>
        <strain evidence="1">NBC_00254</strain>
    </source>
</reference>
<evidence type="ECO:0000313" key="1">
    <source>
        <dbReference type="EMBL" id="WUP73069.1"/>
    </source>
</evidence>
<dbReference type="RefSeq" id="WP_328708672.1">
    <property type="nucleotide sequence ID" value="NZ_CP108085.1"/>
</dbReference>
<keyword evidence="2" id="KW-1185">Reference proteome</keyword>